<gene>
    <name evidence="3" type="ORF">JL102_00655</name>
</gene>
<comment type="caution">
    <text evidence="3">The sequence shown here is derived from an EMBL/GenBank/DDBJ whole genome shotgun (WGS) entry which is preliminary data.</text>
</comment>
<dbReference type="InterPro" id="IPR052713">
    <property type="entry name" value="FeoA"/>
</dbReference>
<accession>A0A937F4A7</accession>
<evidence type="ECO:0000313" key="3">
    <source>
        <dbReference type="EMBL" id="MBL3654622.1"/>
    </source>
</evidence>
<dbReference type="PANTHER" id="PTHR42954">
    <property type="entry name" value="FE(2+) TRANSPORT PROTEIN A"/>
    <property type="match status" value="1"/>
</dbReference>
<dbReference type="RefSeq" id="WP_202241582.1">
    <property type="nucleotide sequence ID" value="NZ_JAESIY010000001.1"/>
</dbReference>
<dbReference type="Pfam" id="PF04023">
    <property type="entry name" value="FeoA"/>
    <property type="match status" value="1"/>
</dbReference>
<reference evidence="3" key="1">
    <citation type="submission" date="2021-01" db="EMBL/GenBank/DDBJ databases">
        <title>Fulvivirga kasyanovii gen. nov., sp nov., a novel member of the phylum Bacteroidetes isolated from seawater in a mussel farm.</title>
        <authorList>
            <person name="Zhao L.-H."/>
            <person name="Wang Z.-J."/>
        </authorList>
    </citation>
    <scope>NUCLEOTIDE SEQUENCE</scope>
    <source>
        <strain evidence="3">2943</strain>
    </source>
</reference>
<dbReference type="PANTHER" id="PTHR42954:SF2">
    <property type="entry name" value="FE(2+) TRANSPORT PROTEIN A"/>
    <property type="match status" value="1"/>
</dbReference>
<sequence length="74" mass="7915">MNTRSVVDLTPGESGIINGFMDDTLSLKLLEMGCLPGQPIKYNFAAPLGDPICVSVSGYNLSLRLDEAITISIQ</sequence>
<proteinExistence type="predicted"/>
<keyword evidence="1" id="KW-0408">Iron</keyword>
<dbReference type="SMART" id="SM00899">
    <property type="entry name" value="FeoA"/>
    <property type="match status" value="1"/>
</dbReference>
<evidence type="ECO:0000256" key="1">
    <source>
        <dbReference type="ARBA" id="ARBA00023004"/>
    </source>
</evidence>
<dbReference type="InterPro" id="IPR008988">
    <property type="entry name" value="Transcriptional_repressor_C"/>
</dbReference>
<dbReference type="EMBL" id="JAESIY010000001">
    <property type="protein sequence ID" value="MBL3654622.1"/>
    <property type="molecule type" value="Genomic_DNA"/>
</dbReference>
<dbReference type="Gene3D" id="2.30.30.90">
    <property type="match status" value="1"/>
</dbReference>
<dbReference type="InterPro" id="IPR007167">
    <property type="entry name" value="Fe-transptr_FeoA-like"/>
</dbReference>
<dbReference type="GO" id="GO:0046914">
    <property type="term" value="F:transition metal ion binding"/>
    <property type="evidence" value="ECO:0007669"/>
    <property type="project" value="InterPro"/>
</dbReference>
<dbReference type="AlphaFoldDB" id="A0A937F4A7"/>
<evidence type="ECO:0000259" key="2">
    <source>
        <dbReference type="SMART" id="SM00899"/>
    </source>
</evidence>
<feature type="domain" description="Ferrous iron transporter FeoA-like" evidence="2">
    <location>
        <begin position="4"/>
        <end position="74"/>
    </location>
</feature>
<dbReference type="InterPro" id="IPR038157">
    <property type="entry name" value="FeoA_core_dom"/>
</dbReference>
<name>A0A937F4A7_9BACT</name>
<organism evidence="3 4">
    <name type="scientific">Fulvivirga sediminis</name>
    <dbReference type="NCBI Taxonomy" id="2803949"/>
    <lineage>
        <taxon>Bacteria</taxon>
        <taxon>Pseudomonadati</taxon>
        <taxon>Bacteroidota</taxon>
        <taxon>Cytophagia</taxon>
        <taxon>Cytophagales</taxon>
        <taxon>Fulvivirgaceae</taxon>
        <taxon>Fulvivirga</taxon>
    </lineage>
</organism>
<evidence type="ECO:0000313" key="4">
    <source>
        <dbReference type="Proteomes" id="UP000659388"/>
    </source>
</evidence>
<keyword evidence="4" id="KW-1185">Reference proteome</keyword>
<protein>
    <submittedName>
        <fullName evidence="3">Ferrous iron transport protein A</fullName>
    </submittedName>
</protein>
<dbReference type="Proteomes" id="UP000659388">
    <property type="component" value="Unassembled WGS sequence"/>
</dbReference>
<dbReference type="SUPFAM" id="SSF50037">
    <property type="entry name" value="C-terminal domain of transcriptional repressors"/>
    <property type="match status" value="1"/>
</dbReference>